<name>A0ABT8VTL6_9FLAO</name>
<dbReference type="SUPFAM" id="SSF49363">
    <property type="entry name" value="Purple acid phosphatase, N-terminal domain"/>
    <property type="match status" value="1"/>
</dbReference>
<dbReference type="Pfam" id="PF16656">
    <property type="entry name" value="Pur_ac_phosph_N"/>
    <property type="match status" value="1"/>
</dbReference>
<dbReference type="EMBL" id="JAUMIT010000005">
    <property type="protein sequence ID" value="MDO3695275.1"/>
    <property type="molecule type" value="Genomic_DNA"/>
</dbReference>
<evidence type="ECO:0000313" key="3">
    <source>
        <dbReference type="Proteomes" id="UP001168642"/>
    </source>
</evidence>
<dbReference type="InterPro" id="IPR015914">
    <property type="entry name" value="PAPs_N"/>
</dbReference>
<gene>
    <name evidence="2" type="ORF">QVZ41_10535</name>
</gene>
<dbReference type="InterPro" id="IPR008963">
    <property type="entry name" value="Purple_acid_Pase-like_N"/>
</dbReference>
<accession>A0ABT8VTL6</accession>
<evidence type="ECO:0000259" key="1">
    <source>
        <dbReference type="Pfam" id="PF16656"/>
    </source>
</evidence>
<protein>
    <submittedName>
        <fullName evidence="2">Fibronectin type III domain-containing protein</fullName>
    </submittedName>
</protein>
<reference evidence="2" key="1">
    <citation type="submission" date="2023-07" db="EMBL/GenBank/DDBJ databases">
        <title>Wenyingzhuangia sp. chi5 genome sequencing and assembly.</title>
        <authorList>
            <person name="Park S."/>
        </authorList>
    </citation>
    <scope>NUCLEOTIDE SEQUENCE</scope>
    <source>
        <strain evidence="2">Chi5</strain>
    </source>
</reference>
<sequence length="81" mass="9184">MIRPTTTTITWKTNKDAESCTVIFNEINETTKTTVKGNLVKHEGNKFNEVILTNLKPSTTYDYSIYSNGHLLAGGKNYHLY</sequence>
<dbReference type="Gene3D" id="2.60.40.380">
    <property type="entry name" value="Purple acid phosphatase-like, N-terminal"/>
    <property type="match status" value="1"/>
</dbReference>
<proteinExistence type="predicted"/>
<organism evidence="2 3">
    <name type="scientific">Wenyingzhuangia gilva</name>
    <dbReference type="NCBI Taxonomy" id="3057677"/>
    <lineage>
        <taxon>Bacteria</taxon>
        <taxon>Pseudomonadati</taxon>
        <taxon>Bacteroidota</taxon>
        <taxon>Flavobacteriia</taxon>
        <taxon>Flavobacteriales</taxon>
        <taxon>Flavobacteriaceae</taxon>
        <taxon>Wenyingzhuangia</taxon>
    </lineage>
</organism>
<dbReference type="Proteomes" id="UP001168642">
    <property type="component" value="Unassembled WGS sequence"/>
</dbReference>
<comment type="caution">
    <text evidence="2">The sequence shown here is derived from an EMBL/GenBank/DDBJ whole genome shotgun (WGS) entry which is preliminary data.</text>
</comment>
<evidence type="ECO:0000313" key="2">
    <source>
        <dbReference type="EMBL" id="MDO3695275.1"/>
    </source>
</evidence>
<feature type="domain" description="Purple acid phosphatase N-terminal" evidence="1">
    <location>
        <begin position="4"/>
        <end position="69"/>
    </location>
</feature>
<keyword evidence="3" id="KW-1185">Reference proteome</keyword>